<evidence type="ECO:0000256" key="3">
    <source>
        <dbReference type="ARBA" id="ARBA00012438"/>
    </source>
</evidence>
<feature type="transmembrane region" description="Helical" evidence="17">
    <location>
        <begin position="12"/>
        <end position="30"/>
    </location>
</feature>
<dbReference type="SUPFAM" id="SSF158472">
    <property type="entry name" value="HAMP domain-like"/>
    <property type="match status" value="1"/>
</dbReference>
<dbReference type="RefSeq" id="WP_348397470.1">
    <property type="nucleotide sequence ID" value="NZ_CP136600.1"/>
</dbReference>
<dbReference type="SMART" id="SM01358">
    <property type="entry name" value="HBM"/>
    <property type="match status" value="1"/>
</dbReference>
<evidence type="ECO:0000256" key="12">
    <source>
        <dbReference type="ARBA" id="ARBA00023012"/>
    </source>
</evidence>
<dbReference type="Gene3D" id="3.30.450.40">
    <property type="match status" value="1"/>
</dbReference>
<dbReference type="SUPFAM" id="SSF52172">
    <property type="entry name" value="CheY-like"/>
    <property type="match status" value="2"/>
</dbReference>
<evidence type="ECO:0000256" key="11">
    <source>
        <dbReference type="ARBA" id="ARBA00022989"/>
    </source>
</evidence>
<evidence type="ECO:0000256" key="14">
    <source>
        <dbReference type="PROSITE-ProRule" id="PRU00110"/>
    </source>
</evidence>
<comment type="catalytic activity">
    <reaction evidence="1">
        <text>ATP + protein L-histidine = ADP + protein N-phospho-L-histidine.</text>
        <dbReference type="EC" id="2.7.13.3"/>
    </reaction>
</comment>
<evidence type="ECO:0000259" key="19">
    <source>
        <dbReference type="PROSITE" id="PS50110"/>
    </source>
</evidence>
<dbReference type="InterPro" id="IPR001789">
    <property type="entry name" value="Sig_transdc_resp-reg_receiver"/>
</dbReference>
<dbReference type="InterPro" id="IPR029016">
    <property type="entry name" value="GAF-like_dom_sf"/>
</dbReference>
<evidence type="ECO:0000313" key="24">
    <source>
        <dbReference type="Proteomes" id="UP001301442"/>
    </source>
</evidence>
<dbReference type="SUPFAM" id="SSF47226">
    <property type="entry name" value="Histidine-containing phosphotransfer domain, HPT domain"/>
    <property type="match status" value="1"/>
</dbReference>
<dbReference type="InterPro" id="IPR003594">
    <property type="entry name" value="HATPase_dom"/>
</dbReference>
<dbReference type="SUPFAM" id="SSF47384">
    <property type="entry name" value="Homodimeric domain of signal transducing histidine kinase"/>
    <property type="match status" value="1"/>
</dbReference>
<dbReference type="InterPro" id="IPR004358">
    <property type="entry name" value="Sig_transdc_His_kin-like_C"/>
</dbReference>
<reference evidence="23 24" key="1">
    <citation type="submission" date="2023-09" db="EMBL/GenBank/DDBJ databases">
        <authorList>
            <person name="Qi X."/>
        </authorList>
    </citation>
    <scope>NUCLEOTIDE SEQUENCE [LARGE SCALE GENOMIC DNA]</scope>
    <source>
        <strain evidence="23 24">S1-1</strain>
    </source>
</reference>
<feature type="domain" description="HAMP" evidence="20">
    <location>
        <begin position="320"/>
        <end position="373"/>
    </location>
</feature>
<dbReference type="InterPro" id="IPR003661">
    <property type="entry name" value="HisK_dim/P_dom"/>
</dbReference>
<feature type="domain" description="Histidine kinase" evidence="18">
    <location>
        <begin position="705"/>
        <end position="926"/>
    </location>
</feature>
<dbReference type="Gene3D" id="3.30.565.10">
    <property type="entry name" value="Histidine kinase-like ATPase, C-terminal domain"/>
    <property type="match status" value="1"/>
</dbReference>
<evidence type="ECO:0000256" key="7">
    <source>
        <dbReference type="ARBA" id="ARBA00022692"/>
    </source>
</evidence>
<dbReference type="Pfam" id="PF13185">
    <property type="entry name" value="GAF_2"/>
    <property type="match status" value="1"/>
</dbReference>
<dbReference type="PROSITE" id="PS51753">
    <property type="entry name" value="HBM"/>
    <property type="match status" value="1"/>
</dbReference>
<evidence type="ECO:0000256" key="16">
    <source>
        <dbReference type="SAM" id="Coils"/>
    </source>
</evidence>
<dbReference type="Gene3D" id="3.40.50.2300">
    <property type="match status" value="2"/>
</dbReference>
<dbReference type="InterPro" id="IPR005467">
    <property type="entry name" value="His_kinase_dom"/>
</dbReference>
<accession>A0ABZ0GSE6</accession>
<evidence type="ECO:0000259" key="20">
    <source>
        <dbReference type="PROSITE" id="PS50885"/>
    </source>
</evidence>
<keyword evidence="8" id="KW-0547">Nucleotide-binding</keyword>
<evidence type="ECO:0000256" key="1">
    <source>
        <dbReference type="ARBA" id="ARBA00000085"/>
    </source>
</evidence>
<dbReference type="CDD" id="cd16922">
    <property type="entry name" value="HATPase_EvgS-ArcB-TorS-like"/>
    <property type="match status" value="1"/>
</dbReference>
<evidence type="ECO:0000259" key="18">
    <source>
        <dbReference type="PROSITE" id="PS50109"/>
    </source>
</evidence>
<evidence type="ECO:0000256" key="17">
    <source>
        <dbReference type="SAM" id="Phobius"/>
    </source>
</evidence>
<feature type="domain" description="Response regulatory" evidence="19">
    <location>
        <begin position="945"/>
        <end position="1066"/>
    </location>
</feature>
<dbReference type="PROSITE" id="PS50110">
    <property type="entry name" value="RESPONSE_REGULATORY"/>
    <property type="match status" value="2"/>
</dbReference>
<evidence type="ECO:0000256" key="2">
    <source>
        <dbReference type="ARBA" id="ARBA00004651"/>
    </source>
</evidence>
<feature type="domain" description="Response regulatory" evidence="19">
    <location>
        <begin position="1093"/>
        <end position="1209"/>
    </location>
</feature>
<evidence type="ECO:0000256" key="13">
    <source>
        <dbReference type="ARBA" id="ARBA00023136"/>
    </source>
</evidence>
<comment type="subcellular location">
    <subcellularLocation>
        <location evidence="2">Cell membrane</location>
        <topology evidence="2">Multi-pass membrane protein</topology>
    </subcellularLocation>
</comment>
<dbReference type="InterPro" id="IPR003660">
    <property type="entry name" value="HAMP_dom"/>
</dbReference>
<evidence type="ECO:0000256" key="6">
    <source>
        <dbReference type="ARBA" id="ARBA00022679"/>
    </source>
</evidence>
<dbReference type="SMART" id="SM00065">
    <property type="entry name" value="GAF"/>
    <property type="match status" value="1"/>
</dbReference>
<feature type="modified residue" description="4-aspartylphosphate" evidence="15">
    <location>
        <position position="1142"/>
    </location>
</feature>
<dbReference type="Pfam" id="PF02518">
    <property type="entry name" value="HATPase_c"/>
    <property type="match status" value="1"/>
</dbReference>
<evidence type="ECO:0000313" key="23">
    <source>
        <dbReference type="EMBL" id="WOH38701.1"/>
    </source>
</evidence>
<keyword evidence="10" id="KW-0067">ATP-binding</keyword>
<dbReference type="InterPro" id="IPR032255">
    <property type="entry name" value="HBM"/>
</dbReference>
<evidence type="ECO:0000259" key="22">
    <source>
        <dbReference type="PROSITE" id="PS51753"/>
    </source>
</evidence>
<evidence type="ECO:0000256" key="15">
    <source>
        <dbReference type="PROSITE-ProRule" id="PRU00169"/>
    </source>
</evidence>
<dbReference type="Pfam" id="PF01627">
    <property type="entry name" value="Hpt"/>
    <property type="match status" value="1"/>
</dbReference>
<dbReference type="PRINTS" id="PR00344">
    <property type="entry name" value="BCTRLSENSOR"/>
</dbReference>
<keyword evidence="13 17" id="KW-0472">Membrane</keyword>
<dbReference type="InterPro" id="IPR036890">
    <property type="entry name" value="HATPase_C_sf"/>
</dbReference>
<dbReference type="PANTHER" id="PTHR45339:SF1">
    <property type="entry name" value="HYBRID SIGNAL TRANSDUCTION HISTIDINE KINASE J"/>
    <property type="match status" value="1"/>
</dbReference>
<dbReference type="CDD" id="cd00082">
    <property type="entry name" value="HisKA"/>
    <property type="match status" value="1"/>
</dbReference>
<keyword evidence="6" id="KW-0808">Transferase</keyword>
<dbReference type="Pfam" id="PF00672">
    <property type="entry name" value="HAMP"/>
    <property type="match status" value="1"/>
</dbReference>
<keyword evidence="24" id="KW-1185">Reference proteome</keyword>
<dbReference type="PROSITE" id="PS50885">
    <property type="entry name" value="HAMP"/>
    <property type="match status" value="1"/>
</dbReference>
<evidence type="ECO:0000256" key="5">
    <source>
        <dbReference type="ARBA" id="ARBA00022553"/>
    </source>
</evidence>
<dbReference type="PROSITE" id="PS50894">
    <property type="entry name" value="HPT"/>
    <property type="match status" value="1"/>
</dbReference>
<dbReference type="Proteomes" id="UP001301442">
    <property type="component" value="Chromosome"/>
</dbReference>
<dbReference type="InterPro" id="IPR011006">
    <property type="entry name" value="CheY-like_superfamily"/>
</dbReference>
<dbReference type="InterPro" id="IPR036097">
    <property type="entry name" value="HisK_dim/P_sf"/>
</dbReference>
<keyword evidence="11 17" id="KW-1133">Transmembrane helix</keyword>
<name>A0ABZ0GSE6_9GAMM</name>
<evidence type="ECO:0000256" key="9">
    <source>
        <dbReference type="ARBA" id="ARBA00022777"/>
    </source>
</evidence>
<dbReference type="InterPro" id="IPR036641">
    <property type="entry name" value="HPT_dom_sf"/>
</dbReference>
<keyword evidence="7 17" id="KW-0812">Transmembrane</keyword>
<dbReference type="Gene3D" id="1.10.287.130">
    <property type="match status" value="1"/>
</dbReference>
<dbReference type="Gene3D" id="6.10.340.10">
    <property type="match status" value="1"/>
</dbReference>
<feature type="modified residue" description="4-aspartylphosphate" evidence="15">
    <location>
        <position position="998"/>
    </location>
</feature>
<dbReference type="SMART" id="SM00304">
    <property type="entry name" value="HAMP"/>
    <property type="match status" value="2"/>
</dbReference>
<dbReference type="EC" id="2.7.13.3" evidence="3"/>
<dbReference type="SMART" id="SM00388">
    <property type="entry name" value="HisKA"/>
    <property type="match status" value="1"/>
</dbReference>
<dbReference type="EMBL" id="CP136600">
    <property type="protein sequence ID" value="WOH38701.1"/>
    <property type="molecule type" value="Genomic_DNA"/>
</dbReference>
<dbReference type="SUPFAM" id="SSF55781">
    <property type="entry name" value="GAF domain-like"/>
    <property type="match status" value="1"/>
</dbReference>
<keyword evidence="4" id="KW-1003">Cell membrane</keyword>
<keyword evidence="5 15" id="KW-0597">Phosphoprotein</keyword>
<dbReference type="PROSITE" id="PS50109">
    <property type="entry name" value="HIS_KIN"/>
    <property type="match status" value="1"/>
</dbReference>
<keyword evidence="9" id="KW-0418">Kinase</keyword>
<dbReference type="Pfam" id="PF00512">
    <property type="entry name" value="HisKA"/>
    <property type="match status" value="1"/>
</dbReference>
<keyword evidence="12" id="KW-0902">Two-component regulatory system</keyword>
<evidence type="ECO:0000256" key="8">
    <source>
        <dbReference type="ARBA" id="ARBA00022741"/>
    </source>
</evidence>
<feature type="modified residue" description="Phosphohistidine" evidence="14">
    <location>
        <position position="1295"/>
    </location>
</feature>
<gene>
    <name evidence="23" type="ORF">RI844_05665</name>
</gene>
<dbReference type="InterPro" id="IPR008207">
    <property type="entry name" value="Sig_transdc_His_kin_Hpt_dom"/>
</dbReference>
<evidence type="ECO:0000256" key="10">
    <source>
        <dbReference type="ARBA" id="ARBA00022840"/>
    </source>
</evidence>
<protein>
    <recommendedName>
        <fullName evidence="3">histidine kinase</fullName>
        <ecNumber evidence="3">2.7.13.3</ecNumber>
    </recommendedName>
</protein>
<dbReference type="CDD" id="cd17546">
    <property type="entry name" value="REC_hyHK_CKI1_RcsC-like"/>
    <property type="match status" value="2"/>
</dbReference>
<feature type="domain" description="HPt" evidence="21">
    <location>
        <begin position="1254"/>
        <end position="1354"/>
    </location>
</feature>
<feature type="transmembrane region" description="Helical" evidence="17">
    <location>
        <begin position="297"/>
        <end position="319"/>
    </location>
</feature>
<organism evidence="23 24">
    <name type="scientific">Thalassotalea fonticola</name>
    <dbReference type="NCBI Taxonomy" id="3065649"/>
    <lineage>
        <taxon>Bacteria</taxon>
        <taxon>Pseudomonadati</taxon>
        <taxon>Pseudomonadota</taxon>
        <taxon>Gammaproteobacteria</taxon>
        <taxon>Alteromonadales</taxon>
        <taxon>Colwelliaceae</taxon>
        <taxon>Thalassotalea</taxon>
    </lineage>
</organism>
<feature type="domain" description="HBM" evidence="22">
    <location>
        <begin position="45"/>
        <end position="286"/>
    </location>
</feature>
<keyword evidence="16" id="KW-0175">Coiled coil</keyword>
<dbReference type="SMART" id="SM00387">
    <property type="entry name" value="HATPase_c"/>
    <property type="match status" value="1"/>
</dbReference>
<dbReference type="Pfam" id="PF00072">
    <property type="entry name" value="Response_reg"/>
    <property type="match status" value="2"/>
</dbReference>
<feature type="coiled-coil region" evidence="16">
    <location>
        <begin position="654"/>
        <end position="688"/>
    </location>
</feature>
<dbReference type="SMART" id="SM00448">
    <property type="entry name" value="REC"/>
    <property type="match status" value="2"/>
</dbReference>
<dbReference type="InterPro" id="IPR003018">
    <property type="entry name" value="GAF"/>
</dbReference>
<proteinExistence type="predicted"/>
<dbReference type="SUPFAM" id="SSF55874">
    <property type="entry name" value="ATPase domain of HSP90 chaperone/DNA topoisomerase II/histidine kinase"/>
    <property type="match status" value="1"/>
</dbReference>
<dbReference type="PANTHER" id="PTHR45339">
    <property type="entry name" value="HYBRID SIGNAL TRANSDUCTION HISTIDINE KINASE J"/>
    <property type="match status" value="1"/>
</dbReference>
<dbReference type="CDD" id="cd06225">
    <property type="entry name" value="HAMP"/>
    <property type="match status" value="1"/>
</dbReference>
<dbReference type="Gene3D" id="1.20.120.160">
    <property type="entry name" value="HPT domain"/>
    <property type="match status" value="1"/>
</dbReference>
<evidence type="ECO:0000256" key="4">
    <source>
        <dbReference type="ARBA" id="ARBA00022475"/>
    </source>
</evidence>
<evidence type="ECO:0000259" key="21">
    <source>
        <dbReference type="PROSITE" id="PS50894"/>
    </source>
</evidence>
<sequence length="1431" mass="159597">MLAKFNIGAKMALVFSSIFLIMLFSVGLSIKDLQMSNADFKSYRDFARKSVLSGRVQANMLMASRAAGSFLKTRDEEYFDIFQNRIAQAKRFAVEQQDALNDDTRKALSIDLVNSIDQYRNVSLQVFKLLRQRDIILTQRLDPQGIKMRKNIESIMISAFADQDATASYHAGKALEGVLLGRLYVLKFLDKNRKANVDRVRSELGKGFEDTLQDIIDNIENPDRKLLLAEFIDARLFYLESFEQMVETIYSRNDLIAQEMLPHDQKIAELSEKIKLSLKKDQDTLGPQVQKRNDESVVTVIATSAIVLILTIIMGWMIIRAITKPLKGLVKVVENVQKTGDLSLRFENNAKDEVGLISDAFNRFLTSLDVKAEIAKNVARGNLSTKVSLLSAKDSLGQSFQMMLKSLLTKEKALKQISLGVVDINIEAESDEDELALMLNRMISDMRIIAEKADIIASGNYNVEIEPRSNKDTLMQSLARMTTTLQENFEKSKLEHWLKTGQSIVNDEARGNQSEEQIANSVITALCQHMNMRGGVYYSHNTAEETLEFLTGYALNKVPDEYKSISKNQGLAGQVLADRQTLVINELPEHYFNISSLTGNTDAKHLILFPFIYDNELLAVIELVSLTPITNQHKQLLGTVEENIAIAILSARHRSNTENLLVKTQLQAEDLENQKQVIESTKDKLEHAMLLAEQASASKSDFLANMSHEIRTPMNAIIGMSQLALKTDLDNKQRNYIEKVHRSSETLLGIINDILDFSKIEAGKLDMEQIEFSLEDVFDNLANLVGFNAEDRGLELIFDIPSNIPTALIGDPLRLGQVLVNIGNNAVKFTEEGEVLISVRIIDEDEHSVKLRFNVSDTGVGINAQQQKKLFQSFSQADTSTTRKFGGTGLGLAISKNLTELMQGEIGVESVEGQGSTFHFTALFEKQQVQQKQKIDKALKLEQLNVLVVDDNSSAREILSSMLESLGFIVTSVNSGAKALSTIVESNEVDPYKLIIMDWKMPGMDGVATIQAIQQHQSITKQPKIIMATSYGKEEAMLAANKANIDNVLAKPVTASSLYEAIMLSLGHEIIKRSHQTRADVTNEVLEHLNGAHLLLVEDNEINQELAVEILTTNGMTVVIANNGQEAIDILQNQIFDGVLMDCQMPVLDGYQATRMLREQSKFKDLPILAMTANAMSGDKEKVIAAGMNDHISKPVNIRDMFTTMAKWIFPKNSIPQGETILASSDVIEIEPQLIPDVLFGINTQQGLAITQGNSKLYHKLLVKFRNANLDFKERFTQAAFTEQNNDEEATRYAHTLKGVAGNIGAEDVQAAAETLEAACVNNDSEATIKEHFEQLMTHLLPVLKDLEQLSSIMSADTSIKVNIAAEQLVQHFDELADLLANFDTQAQDLINKLQTFQLDSLINEQLNLIAESVTDYDFEQAQNLLKAIMK</sequence>